<dbReference type="PANTHER" id="PTHR11067">
    <property type="entry name" value="INOSINE TRIPHOSPHATE PYROPHOSPHATASE/HAM1 PROTEIN"/>
    <property type="match status" value="1"/>
</dbReference>
<dbReference type="Proteomes" id="UP000240322">
    <property type="component" value="Unassembled WGS sequence"/>
</dbReference>
<evidence type="ECO:0008006" key="5">
    <source>
        <dbReference type="Google" id="ProtNLM"/>
    </source>
</evidence>
<evidence type="ECO:0000313" key="4">
    <source>
        <dbReference type="Proteomes" id="UP000240322"/>
    </source>
</evidence>
<dbReference type="GO" id="GO:0005737">
    <property type="term" value="C:cytoplasm"/>
    <property type="evidence" value="ECO:0007669"/>
    <property type="project" value="TreeGrafter"/>
</dbReference>
<proteinExistence type="inferred from homology"/>
<evidence type="ECO:0000256" key="2">
    <source>
        <dbReference type="ARBA" id="ARBA00022801"/>
    </source>
</evidence>
<gene>
    <name evidence="3" type="ORF">B9Q03_00365</name>
</gene>
<evidence type="ECO:0000313" key="3">
    <source>
        <dbReference type="EMBL" id="PSN92670.1"/>
    </source>
</evidence>
<comment type="similarity">
    <text evidence="1">Belongs to the HAM1 NTPase family.</text>
</comment>
<protein>
    <recommendedName>
        <fullName evidence="5">Non-canonical purine NTP pyrophosphatase</fullName>
    </recommendedName>
</protein>
<dbReference type="GO" id="GO:0009143">
    <property type="term" value="P:nucleoside triphosphate catabolic process"/>
    <property type="evidence" value="ECO:0007669"/>
    <property type="project" value="InterPro"/>
</dbReference>
<dbReference type="GO" id="GO:0047429">
    <property type="term" value="F:nucleoside triphosphate diphosphatase activity"/>
    <property type="evidence" value="ECO:0007669"/>
    <property type="project" value="InterPro"/>
</dbReference>
<name>A0A2R6B218_9ARCH</name>
<sequence>MVAYFDGVELKIFSGRVDGFILNKPVGKNGFGFDPIFSPKESFPKSFAQMSIHEKNKLSHRARAFIAFSKWYTKTINYT</sequence>
<dbReference type="InterPro" id="IPR002637">
    <property type="entry name" value="RdgB/HAM1"/>
</dbReference>
<keyword evidence="2" id="KW-0378">Hydrolase</keyword>
<dbReference type="InterPro" id="IPR029001">
    <property type="entry name" value="ITPase-like_fam"/>
</dbReference>
<accession>A0A2R6B218</accession>
<dbReference type="SUPFAM" id="SSF52972">
    <property type="entry name" value="ITPase-like"/>
    <property type="match status" value="1"/>
</dbReference>
<comment type="caution">
    <text evidence="3">The sequence shown here is derived from an EMBL/GenBank/DDBJ whole genome shotgun (WGS) entry which is preliminary data.</text>
</comment>
<reference evidence="3 4" key="1">
    <citation type="submission" date="2017-04" db="EMBL/GenBank/DDBJ databases">
        <title>Novel microbial lineages endemic to geothermal iron-oxide mats fill important gaps in the evolutionary history of Archaea.</title>
        <authorList>
            <person name="Jay Z.J."/>
            <person name="Beam J.P."/>
            <person name="Dlakic M."/>
            <person name="Rusch D.B."/>
            <person name="Kozubal M.A."/>
            <person name="Inskeep W.P."/>
        </authorList>
    </citation>
    <scope>NUCLEOTIDE SEQUENCE [LARGE SCALE GENOMIC DNA]</scope>
    <source>
        <strain evidence="3">OSP_D</strain>
    </source>
</reference>
<dbReference type="Pfam" id="PF01725">
    <property type="entry name" value="Ham1p_like"/>
    <property type="match status" value="1"/>
</dbReference>
<evidence type="ECO:0000256" key="1">
    <source>
        <dbReference type="ARBA" id="ARBA00008023"/>
    </source>
</evidence>
<organism evidence="3 4">
    <name type="scientific">Candidatus Marsarchaeota G2 archaeon OSP_D</name>
    <dbReference type="NCBI Taxonomy" id="1978157"/>
    <lineage>
        <taxon>Archaea</taxon>
        <taxon>Candidatus Marsarchaeota</taxon>
        <taxon>Candidatus Marsarchaeota group 2</taxon>
    </lineage>
</organism>
<dbReference type="EMBL" id="NEXE01000001">
    <property type="protein sequence ID" value="PSN92670.1"/>
    <property type="molecule type" value="Genomic_DNA"/>
</dbReference>
<dbReference type="AlphaFoldDB" id="A0A2R6B218"/>
<dbReference type="Gene3D" id="3.90.950.10">
    <property type="match status" value="1"/>
</dbReference>
<dbReference type="PANTHER" id="PTHR11067:SF9">
    <property type="entry name" value="INOSINE TRIPHOSPHATE PYROPHOSPHATASE"/>
    <property type="match status" value="1"/>
</dbReference>